<protein>
    <submittedName>
        <fullName evidence="3">Uncharacterized protein</fullName>
    </submittedName>
</protein>
<feature type="transmembrane region" description="Helical" evidence="2">
    <location>
        <begin position="361"/>
        <end position="378"/>
    </location>
</feature>
<keyword evidence="2" id="KW-1133">Transmembrane helix</keyword>
<reference evidence="3 4" key="1">
    <citation type="journal article" date="2014" name="Mol. Plant">
        <title>Chromosome Scale Genome Assembly and Transcriptome Profiling of Nannochloropsis gaditana in Nitrogen Depletion.</title>
        <authorList>
            <person name="Corteggiani Carpinelli E."/>
            <person name="Telatin A."/>
            <person name="Vitulo N."/>
            <person name="Forcato C."/>
            <person name="D'Angelo M."/>
            <person name="Schiavon R."/>
            <person name="Vezzi A."/>
            <person name="Giacometti G.M."/>
            <person name="Morosinotto T."/>
            <person name="Valle G."/>
        </authorList>
    </citation>
    <scope>NUCLEOTIDE SEQUENCE [LARGE SCALE GENOMIC DNA]</scope>
    <source>
        <strain evidence="3 4">B-31</strain>
    </source>
</reference>
<gene>
    <name evidence="3" type="ORF">Naga_100318g2</name>
</gene>
<dbReference type="Pfam" id="PF15993">
    <property type="entry name" value="Fuseless"/>
    <property type="match status" value="1"/>
</dbReference>
<accession>W7TWF5</accession>
<feature type="compositionally biased region" description="Low complexity" evidence="1">
    <location>
        <begin position="180"/>
        <end position="197"/>
    </location>
</feature>
<name>W7TWF5_9STRA</name>
<feature type="region of interest" description="Disordered" evidence="1">
    <location>
        <begin position="1"/>
        <end position="42"/>
    </location>
</feature>
<feature type="transmembrane region" description="Helical" evidence="2">
    <location>
        <begin position="318"/>
        <end position="340"/>
    </location>
</feature>
<feature type="region of interest" description="Disordered" evidence="1">
    <location>
        <begin position="169"/>
        <end position="253"/>
    </location>
</feature>
<feature type="transmembrane region" description="Helical" evidence="2">
    <location>
        <begin position="512"/>
        <end position="535"/>
    </location>
</feature>
<feature type="transmembrane region" description="Helical" evidence="2">
    <location>
        <begin position="645"/>
        <end position="663"/>
    </location>
</feature>
<organism evidence="3 4">
    <name type="scientific">Nannochloropsis gaditana</name>
    <dbReference type="NCBI Taxonomy" id="72520"/>
    <lineage>
        <taxon>Eukaryota</taxon>
        <taxon>Sar</taxon>
        <taxon>Stramenopiles</taxon>
        <taxon>Ochrophyta</taxon>
        <taxon>Eustigmatophyceae</taxon>
        <taxon>Eustigmatales</taxon>
        <taxon>Monodopsidaceae</taxon>
        <taxon>Nannochloropsis</taxon>
    </lineage>
</organism>
<evidence type="ECO:0000313" key="4">
    <source>
        <dbReference type="Proteomes" id="UP000019335"/>
    </source>
</evidence>
<dbReference type="Proteomes" id="UP000019335">
    <property type="component" value="Chromosome 6"/>
</dbReference>
<keyword evidence="2" id="KW-0812">Transmembrane</keyword>
<comment type="caution">
    <text evidence="3">The sequence shown here is derived from an EMBL/GenBank/DDBJ whole genome shotgun (WGS) entry which is preliminary data.</text>
</comment>
<feature type="compositionally biased region" description="Low complexity" evidence="1">
    <location>
        <begin position="16"/>
        <end position="30"/>
    </location>
</feature>
<dbReference type="PANTHER" id="PTHR35270:SF2">
    <property type="entry name" value="FUSELESS, ISOFORM A"/>
    <property type="match status" value="1"/>
</dbReference>
<evidence type="ECO:0000256" key="1">
    <source>
        <dbReference type="SAM" id="MobiDB-lite"/>
    </source>
</evidence>
<dbReference type="OrthoDB" id="45313at2759"/>
<feature type="transmembrane region" description="Helical" evidence="2">
    <location>
        <begin position="615"/>
        <end position="633"/>
    </location>
</feature>
<feature type="transmembrane region" description="Helical" evidence="2">
    <location>
        <begin position="280"/>
        <end position="298"/>
    </location>
</feature>
<feature type="transmembrane region" description="Helical" evidence="2">
    <location>
        <begin position="469"/>
        <end position="492"/>
    </location>
</feature>
<evidence type="ECO:0000313" key="3">
    <source>
        <dbReference type="EMBL" id="EWM27848.1"/>
    </source>
</evidence>
<sequence length="798" mass="86130">MDDNDREPLAKTSRGSLPSPSSSVDALSPAHSDDGGQDEYLVEGHRLTQVNDENDDASTRVTDDWALEAAAQELEARLANLRRYSNWRLNTRQYPSSPALETQHALWALRQTASGGLSLVLPPAIAEEEESEHEGPSMVRGQSLSAAIDEINGFMSRRATSAWRRSRTLASGGNLPYPTSSSRLSGPLLPLSQRQPGGAEGRVTLAPGIGSSTGSGRSPEARGGRDGKGTKVVEGERVTASATQEEEQRLPRDSPSLLRASLLSKAPPLWSAWERLGWTIGDYFMSLVVFVTISITWWRGAWNLLDYYVFPTHRALRALVLTLAGMTFNVLGFLCYPSLLRWSRRITCRRESYVFGTVKRLVLLLRMLASVAHWTGVWDAVDGAFCGEEATSDCSFDYSSLGTITCIGLAGLVALRQMNGAVWGPLFSVSLDFQDELVLDTSLRFHTSQWRTGGQGEGPGGRLGGRGALLWHLLDILATQWLPDVFAILAWYGLYTWLPLRWPGTSRREELLYVAAAMGVAVGCYAAQFVLASWVDAYYPRASSSGSSSNGAGGEAVLEREGELGGSLGNGRRSIASRGNHNRSTQGDLSIPLQVPVPKCCEPPPFLSGKYLAELLLYLWAFLAANMLWVFWWDFLDDHLLSDRPLLSNLLCAVGGLALEFMLNVASTEVAGGVYLDGAAEGSSGLFFPVCYFGEVAAYRASLRSAQAFAVYRKSTMGGLAGSASCSLLDTGVRSALESPVREIALLRPGSLGQGGEARGWKAGVAADKIGKVAETPTLVHGESGMGLLANESGRSDD</sequence>
<dbReference type="AlphaFoldDB" id="W7TWF5"/>
<keyword evidence="4" id="KW-1185">Reference proteome</keyword>
<proteinExistence type="predicted"/>
<evidence type="ECO:0000256" key="2">
    <source>
        <dbReference type="SAM" id="Phobius"/>
    </source>
</evidence>
<dbReference type="PANTHER" id="PTHR35270">
    <property type="entry name" value="FUSELESS, ISOFORM A"/>
    <property type="match status" value="1"/>
</dbReference>
<dbReference type="EMBL" id="AZIL01000371">
    <property type="protein sequence ID" value="EWM27848.1"/>
    <property type="molecule type" value="Genomic_DNA"/>
</dbReference>
<keyword evidence="2" id="KW-0472">Membrane</keyword>
<feature type="compositionally biased region" description="Basic and acidic residues" evidence="1">
    <location>
        <begin position="219"/>
        <end position="237"/>
    </location>
</feature>
<dbReference type="InterPro" id="IPR032751">
    <property type="entry name" value="Fuseless"/>
</dbReference>